<protein>
    <recommendedName>
        <fullName evidence="4">Tetratricopeptide repeat-containing protein</fullName>
    </recommendedName>
</protein>
<evidence type="ECO:0000256" key="1">
    <source>
        <dbReference type="PROSITE-ProRule" id="PRU00339"/>
    </source>
</evidence>
<evidence type="ECO:0008006" key="4">
    <source>
        <dbReference type="Google" id="ProtNLM"/>
    </source>
</evidence>
<evidence type="ECO:0000313" key="3">
    <source>
        <dbReference type="Proteomes" id="UP000633278"/>
    </source>
</evidence>
<reference evidence="2" key="1">
    <citation type="journal article" date="2014" name="Int. J. Syst. Evol. Microbiol.">
        <title>Complete genome sequence of Corynebacterium casei LMG S-19264T (=DSM 44701T), isolated from a smear-ripened cheese.</title>
        <authorList>
            <consortium name="US DOE Joint Genome Institute (JGI-PGF)"/>
            <person name="Walter F."/>
            <person name="Albersmeier A."/>
            <person name="Kalinowski J."/>
            <person name="Ruckert C."/>
        </authorList>
    </citation>
    <scope>NUCLEOTIDE SEQUENCE</scope>
    <source>
        <strain evidence="2">CGMCC 1.15763</strain>
    </source>
</reference>
<keyword evidence="3" id="KW-1185">Reference proteome</keyword>
<reference evidence="2" key="2">
    <citation type="submission" date="2020-09" db="EMBL/GenBank/DDBJ databases">
        <authorList>
            <person name="Sun Q."/>
            <person name="Zhou Y."/>
        </authorList>
    </citation>
    <scope>NUCLEOTIDE SEQUENCE</scope>
    <source>
        <strain evidence="2">CGMCC 1.15763</strain>
    </source>
</reference>
<dbReference type="Gene3D" id="1.25.40.10">
    <property type="entry name" value="Tetratricopeptide repeat domain"/>
    <property type="match status" value="3"/>
</dbReference>
<dbReference type="SMART" id="SM00028">
    <property type="entry name" value="TPR"/>
    <property type="match status" value="8"/>
</dbReference>
<dbReference type="EMBL" id="BMJW01000001">
    <property type="protein sequence ID" value="GGG90314.1"/>
    <property type="molecule type" value="Genomic_DNA"/>
</dbReference>
<dbReference type="PANTHER" id="PTHR12558:SF13">
    <property type="entry name" value="CELL DIVISION CYCLE PROTEIN 27 HOMOLOG"/>
    <property type="match status" value="1"/>
</dbReference>
<accession>A0A917MBT0</accession>
<comment type="caution">
    <text evidence="2">The sequence shown here is derived from an EMBL/GenBank/DDBJ whole genome shotgun (WGS) entry which is preliminary data.</text>
</comment>
<feature type="repeat" description="TPR" evidence="1">
    <location>
        <begin position="74"/>
        <end position="107"/>
    </location>
</feature>
<dbReference type="SUPFAM" id="SSF48452">
    <property type="entry name" value="TPR-like"/>
    <property type="match status" value="2"/>
</dbReference>
<dbReference type="Pfam" id="PF13181">
    <property type="entry name" value="TPR_8"/>
    <property type="match status" value="1"/>
</dbReference>
<gene>
    <name evidence="2" type="ORF">GCM10011416_03620</name>
</gene>
<dbReference type="Pfam" id="PF14559">
    <property type="entry name" value="TPR_19"/>
    <property type="match status" value="1"/>
</dbReference>
<dbReference type="PROSITE" id="PS50005">
    <property type="entry name" value="TPR"/>
    <property type="match status" value="2"/>
</dbReference>
<dbReference type="InterPro" id="IPR019734">
    <property type="entry name" value="TPR_rpt"/>
</dbReference>
<sequence>MGFTLKVAAQTATFSRIDSLLERGRYQIALKELKQINPQTYSSYYKIGKIYTSIDNHQKAVENYKQSLFLEDNYSAQLMLGKSYQSLKKYSKAIAIYEQIIAQNPKNLTLGYQLGKLYLRTNQLELAKGIFTRLTVLDTENPNYNYQLALISFKEKDGNGMIQNFLTSYKKDTSFVPAVYQLAKTYTALKVKDSARIFLNKGLQLDSLDINLNKLKINELYRERKYHIAVDYLQKIDSLEPDDVFTKKMLAKSYFNLGIYDKAELEFKKVGALDPDDFSHFTYLGHIEKVRKEYQKARFNYYRAISAGKKSRHEEYYSLGVLELELNNLKKAMEMFGLSVKENNRSHMALYQYALTTDSFYADKKIVLERYQDYLNMFEYRDKDMTLFVKKRMDEIKKDAFMKRKKE</sequence>
<dbReference type="Proteomes" id="UP000633278">
    <property type="component" value="Unassembled WGS sequence"/>
</dbReference>
<evidence type="ECO:0000313" key="2">
    <source>
        <dbReference type="EMBL" id="GGG90314.1"/>
    </source>
</evidence>
<proteinExistence type="predicted"/>
<name>A0A917MBT0_9FLAO</name>
<dbReference type="PANTHER" id="PTHR12558">
    <property type="entry name" value="CELL DIVISION CYCLE 16,23,27"/>
    <property type="match status" value="1"/>
</dbReference>
<dbReference type="AlphaFoldDB" id="A0A917MBT0"/>
<organism evidence="2 3">
    <name type="scientific">Polaribacter pacificus</name>
    <dbReference type="NCBI Taxonomy" id="1775173"/>
    <lineage>
        <taxon>Bacteria</taxon>
        <taxon>Pseudomonadati</taxon>
        <taxon>Bacteroidota</taxon>
        <taxon>Flavobacteriia</taxon>
        <taxon>Flavobacteriales</taxon>
        <taxon>Flavobacteriaceae</taxon>
    </lineage>
</organism>
<keyword evidence="1" id="KW-0802">TPR repeat</keyword>
<dbReference type="InterPro" id="IPR011990">
    <property type="entry name" value="TPR-like_helical_dom_sf"/>
</dbReference>
<feature type="repeat" description="TPR" evidence="1">
    <location>
        <begin position="244"/>
        <end position="277"/>
    </location>
</feature>